<dbReference type="Gene3D" id="3.30.70.1350">
    <property type="entry name" value="Cation efflux protein, cytoplasmic domain"/>
    <property type="match status" value="1"/>
</dbReference>
<accession>A0A0F8WEQ5</accession>
<dbReference type="Pfam" id="PF16916">
    <property type="entry name" value="ZT_dimer"/>
    <property type="match status" value="1"/>
</dbReference>
<sequence length="98" mass="10928">MWEFIDTAPKEEILNRIKKCALTVDGVVDTHDLKVRTSGGLYKMEIHIVVNGQLTVIEGHRIAKIVERHLADDIEDIDSVIVHVDPAIEKNAGTMGIK</sequence>
<feature type="domain" description="Cation efflux protein cytoplasmic" evidence="2">
    <location>
        <begin position="9"/>
        <end position="86"/>
    </location>
</feature>
<reference evidence="3" key="1">
    <citation type="journal article" date="2015" name="Nature">
        <title>Complex archaea that bridge the gap between prokaryotes and eukaryotes.</title>
        <authorList>
            <person name="Spang A."/>
            <person name="Saw J.H."/>
            <person name="Jorgensen S.L."/>
            <person name="Zaremba-Niedzwiedzka K."/>
            <person name="Martijn J."/>
            <person name="Lind A.E."/>
            <person name="van Eijk R."/>
            <person name="Schleper C."/>
            <person name="Guy L."/>
            <person name="Ettema T.J."/>
        </authorList>
    </citation>
    <scope>NUCLEOTIDE SEQUENCE</scope>
</reference>
<dbReference type="GO" id="GO:0016020">
    <property type="term" value="C:membrane"/>
    <property type="evidence" value="ECO:0007669"/>
    <property type="project" value="TreeGrafter"/>
</dbReference>
<name>A0A0F8WEQ5_9ZZZZ</name>
<dbReference type="PANTHER" id="PTHR43840">
    <property type="entry name" value="MITOCHONDRIAL METAL TRANSPORTER 1-RELATED"/>
    <property type="match status" value="1"/>
</dbReference>
<gene>
    <name evidence="3" type="ORF">LCGC14_3163640</name>
</gene>
<dbReference type="AlphaFoldDB" id="A0A0F8WEQ5"/>
<dbReference type="PANTHER" id="PTHR43840:SF15">
    <property type="entry name" value="MITOCHONDRIAL METAL TRANSPORTER 1-RELATED"/>
    <property type="match status" value="1"/>
</dbReference>
<feature type="non-terminal residue" evidence="3">
    <location>
        <position position="98"/>
    </location>
</feature>
<comment type="caution">
    <text evidence="3">The sequence shown here is derived from an EMBL/GenBank/DDBJ whole genome shotgun (WGS) entry which is preliminary data.</text>
</comment>
<evidence type="ECO:0000259" key="2">
    <source>
        <dbReference type="Pfam" id="PF16916"/>
    </source>
</evidence>
<organism evidence="3">
    <name type="scientific">marine sediment metagenome</name>
    <dbReference type="NCBI Taxonomy" id="412755"/>
    <lineage>
        <taxon>unclassified sequences</taxon>
        <taxon>metagenomes</taxon>
        <taxon>ecological metagenomes</taxon>
    </lineage>
</organism>
<evidence type="ECO:0000313" key="3">
    <source>
        <dbReference type="EMBL" id="KKK46600.1"/>
    </source>
</evidence>
<dbReference type="InterPro" id="IPR036837">
    <property type="entry name" value="Cation_efflux_CTD_sf"/>
</dbReference>
<evidence type="ECO:0000256" key="1">
    <source>
        <dbReference type="ARBA" id="ARBA00022448"/>
    </source>
</evidence>
<dbReference type="GO" id="GO:0008324">
    <property type="term" value="F:monoatomic cation transmembrane transporter activity"/>
    <property type="evidence" value="ECO:0007669"/>
    <property type="project" value="TreeGrafter"/>
</dbReference>
<keyword evidence="1" id="KW-0813">Transport</keyword>
<dbReference type="SUPFAM" id="SSF160240">
    <property type="entry name" value="Cation efflux protein cytoplasmic domain-like"/>
    <property type="match status" value="1"/>
</dbReference>
<proteinExistence type="predicted"/>
<dbReference type="InterPro" id="IPR050291">
    <property type="entry name" value="CDF_Transporter"/>
</dbReference>
<dbReference type="EMBL" id="LAZR01069996">
    <property type="protein sequence ID" value="KKK46600.1"/>
    <property type="molecule type" value="Genomic_DNA"/>
</dbReference>
<protein>
    <recommendedName>
        <fullName evidence="2">Cation efflux protein cytoplasmic domain-containing protein</fullName>
    </recommendedName>
</protein>
<dbReference type="InterPro" id="IPR027470">
    <property type="entry name" value="Cation_efflux_CTD"/>
</dbReference>